<feature type="compositionally biased region" description="Low complexity" evidence="1">
    <location>
        <begin position="56"/>
        <end position="65"/>
    </location>
</feature>
<organism evidence="2">
    <name type="scientific">Photinus pyralis</name>
    <name type="common">Common eastern firefly</name>
    <name type="synonym">Lampyris pyralis</name>
    <dbReference type="NCBI Taxonomy" id="7054"/>
    <lineage>
        <taxon>Eukaryota</taxon>
        <taxon>Metazoa</taxon>
        <taxon>Ecdysozoa</taxon>
        <taxon>Arthropoda</taxon>
        <taxon>Hexapoda</taxon>
        <taxon>Insecta</taxon>
        <taxon>Pterygota</taxon>
        <taxon>Neoptera</taxon>
        <taxon>Endopterygota</taxon>
        <taxon>Coleoptera</taxon>
        <taxon>Polyphaga</taxon>
        <taxon>Elateriformia</taxon>
        <taxon>Elateroidea</taxon>
        <taxon>Lampyridae</taxon>
        <taxon>Lampyrinae</taxon>
        <taxon>Photinus</taxon>
    </lineage>
</organism>
<dbReference type="EMBL" id="GEZM01075193">
    <property type="protein sequence ID" value="JAV64217.1"/>
    <property type="molecule type" value="Transcribed_RNA"/>
</dbReference>
<proteinExistence type="predicted"/>
<dbReference type="AlphaFoldDB" id="A0A1Y1KZA8"/>
<evidence type="ECO:0000256" key="1">
    <source>
        <dbReference type="SAM" id="MobiDB-lite"/>
    </source>
</evidence>
<reference evidence="2" key="1">
    <citation type="journal article" date="2016" name="Sci. Rep.">
        <title>Molecular characterization of firefly nuptial gifts: a multi-omics approach sheds light on postcopulatory sexual selection.</title>
        <authorList>
            <person name="Al-Wathiqui N."/>
            <person name="Fallon T.R."/>
            <person name="South A."/>
            <person name="Weng J.K."/>
            <person name="Lewis S.M."/>
        </authorList>
    </citation>
    <scope>NUCLEOTIDE SEQUENCE</scope>
</reference>
<name>A0A1Y1KZA8_PHOPY</name>
<protein>
    <submittedName>
        <fullName evidence="2">Uncharacterized protein</fullName>
    </submittedName>
</protein>
<feature type="region of interest" description="Disordered" evidence="1">
    <location>
        <begin position="48"/>
        <end position="87"/>
    </location>
</feature>
<evidence type="ECO:0000313" key="2">
    <source>
        <dbReference type="EMBL" id="JAV64217.1"/>
    </source>
</evidence>
<sequence length="108" mass="11927">MRKAISQFNVPAIELATLLISDGNNSDAIIHGIGPNPKENAIIKTHNPTIGRRPRVSSVSASAKPRSFKEKNAPKIKRPTAMKSDDVRRRIRRPSLSMTSEEMKVAII</sequence>
<accession>A0A1Y1KZA8</accession>